<dbReference type="EC" id="3.4.21.89" evidence="6"/>
<keyword evidence="3 8" id="KW-0378">Hydrolase</keyword>
<feature type="transmembrane region" description="Helical" evidence="7">
    <location>
        <begin position="156"/>
        <end position="178"/>
    </location>
</feature>
<dbReference type="Proteomes" id="UP001556631">
    <property type="component" value="Unassembled WGS sequence"/>
</dbReference>
<evidence type="ECO:0000256" key="5">
    <source>
        <dbReference type="ARBA" id="ARBA00023136"/>
    </source>
</evidence>
<dbReference type="NCBIfam" id="TIGR01076">
    <property type="entry name" value="sortase_fam"/>
    <property type="match status" value="1"/>
</dbReference>
<dbReference type="InterPro" id="IPR019533">
    <property type="entry name" value="Peptidase_S26"/>
</dbReference>
<comment type="caution">
    <text evidence="8">The sequence shown here is derived from an EMBL/GenBank/DDBJ whole genome shotgun (WGS) entry which is preliminary data.</text>
</comment>
<keyword evidence="9" id="KW-1185">Reference proteome</keyword>
<dbReference type="InterPro" id="IPR023365">
    <property type="entry name" value="Sortase_dom-sf"/>
</dbReference>
<keyword evidence="5 7" id="KW-0472">Membrane</keyword>
<sequence>MNGVRALRALWRLVTWLLLGACLACLASAVWWVSVGKHDDGADIAGYRPYVVASGSMAPAFEVDSFVLTHDRPFDEVRKGDVIAFRAGGIGGRTALHRVTHVEHADGRVAWVTVKGDNNTHPDGVPVTRKEYLGTAVLHTNATAVVMQQLHAPHGVLRVVVVPLAVVVLVWVGGRLLLSGRRTVVGRSAVVLALTLGLLASATASYAIYLDRKQDFVTTTLDGVATRYETTAASSRLTLESTSVNGTIDIPRIEVHSPIIEYVAASSLNLAITHYAGPALNQPDNVVLAGHHAWGNLYFTRIDRLRAGDVIWVTDSARRRVKYLVTGHRQVTPDDTSVLRQPKDGKRHLTLISCTYDLRNRYIVDAVAAKDLAADQAPATRAVSPVDVAEASIWPDYSLPAAVGLGMLGLGGGAAYLAARGVRRTHSRGASGD</sequence>
<dbReference type="InterPro" id="IPR001733">
    <property type="entry name" value="Peptidase_S26B"/>
</dbReference>
<evidence type="ECO:0000256" key="4">
    <source>
        <dbReference type="ARBA" id="ARBA00022989"/>
    </source>
</evidence>
<evidence type="ECO:0000313" key="9">
    <source>
        <dbReference type="Proteomes" id="UP001556631"/>
    </source>
</evidence>
<evidence type="ECO:0000256" key="3">
    <source>
        <dbReference type="ARBA" id="ARBA00022801"/>
    </source>
</evidence>
<protein>
    <recommendedName>
        <fullName evidence="6">Signal peptidase I</fullName>
        <ecNumber evidence="6">3.4.21.89</ecNumber>
    </recommendedName>
</protein>
<dbReference type="GO" id="GO:0009003">
    <property type="term" value="F:signal peptidase activity"/>
    <property type="evidence" value="ECO:0007669"/>
    <property type="project" value="UniProtKB-EC"/>
</dbReference>
<dbReference type="CDD" id="cd00004">
    <property type="entry name" value="Sortase"/>
    <property type="match status" value="1"/>
</dbReference>
<dbReference type="RefSeq" id="WP_367994894.1">
    <property type="nucleotide sequence ID" value="NZ_JBFPJR010000029.1"/>
</dbReference>
<keyword evidence="4 7" id="KW-1133">Transmembrane helix</keyword>
<dbReference type="InterPro" id="IPR005754">
    <property type="entry name" value="Sortase"/>
</dbReference>
<gene>
    <name evidence="8" type="ORF">AB3X52_14960</name>
</gene>
<feature type="transmembrane region" description="Helical" evidence="7">
    <location>
        <begin position="190"/>
        <end position="209"/>
    </location>
</feature>
<accession>A0ABV3T2B3</accession>
<reference evidence="8 9" key="1">
    <citation type="submission" date="2024-07" db="EMBL/GenBank/DDBJ databases">
        <authorList>
            <person name="Lee S."/>
            <person name="Kang M."/>
        </authorList>
    </citation>
    <scope>NUCLEOTIDE SEQUENCE [LARGE SCALE GENOMIC DNA]</scope>
    <source>
        <strain evidence="8 9">DS6</strain>
    </source>
</reference>
<dbReference type="Pfam" id="PF04203">
    <property type="entry name" value="Sortase"/>
    <property type="match status" value="1"/>
</dbReference>
<dbReference type="Gene3D" id="2.40.260.10">
    <property type="entry name" value="Sortase"/>
    <property type="match status" value="1"/>
</dbReference>
<keyword evidence="2 7" id="KW-0812">Transmembrane</keyword>
<dbReference type="SUPFAM" id="SSF51306">
    <property type="entry name" value="LexA/Signal peptidase"/>
    <property type="match status" value="1"/>
</dbReference>
<evidence type="ECO:0000256" key="6">
    <source>
        <dbReference type="NCBIfam" id="TIGR02228"/>
    </source>
</evidence>
<name>A0ABV3T2B3_9ACTN</name>
<dbReference type="SUPFAM" id="SSF63817">
    <property type="entry name" value="Sortase"/>
    <property type="match status" value="1"/>
</dbReference>
<dbReference type="EMBL" id="JBFPJR010000029">
    <property type="protein sequence ID" value="MEX0428925.1"/>
    <property type="molecule type" value="Genomic_DNA"/>
</dbReference>
<dbReference type="NCBIfam" id="TIGR02228">
    <property type="entry name" value="sigpep_I_arch"/>
    <property type="match status" value="1"/>
</dbReference>
<organism evidence="8 9">
    <name type="scientific">Nocardioides eburneus</name>
    <dbReference type="NCBI Taxonomy" id="3231482"/>
    <lineage>
        <taxon>Bacteria</taxon>
        <taxon>Bacillati</taxon>
        <taxon>Actinomycetota</taxon>
        <taxon>Actinomycetes</taxon>
        <taxon>Propionibacteriales</taxon>
        <taxon>Nocardioidaceae</taxon>
        <taxon>Nocardioides</taxon>
    </lineage>
</organism>
<evidence type="ECO:0000313" key="8">
    <source>
        <dbReference type="EMBL" id="MEX0428925.1"/>
    </source>
</evidence>
<comment type="subcellular location">
    <subcellularLocation>
        <location evidence="1">Membrane</location>
    </subcellularLocation>
</comment>
<evidence type="ECO:0000256" key="1">
    <source>
        <dbReference type="ARBA" id="ARBA00004370"/>
    </source>
</evidence>
<feature type="transmembrane region" description="Helical" evidence="7">
    <location>
        <begin position="397"/>
        <end position="419"/>
    </location>
</feature>
<dbReference type="InterPro" id="IPR036286">
    <property type="entry name" value="LexA/Signal_pep-like_sf"/>
</dbReference>
<dbReference type="CDD" id="cd06530">
    <property type="entry name" value="S26_SPase_I"/>
    <property type="match status" value="1"/>
</dbReference>
<evidence type="ECO:0000256" key="2">
    <source>
        <dbReference type="ARBA" id="ARBA00022692"/>
    </source>
</evidence>
<proteinExistence type="predicted"/>
<evidence type="ECO:0000256" key="7">
    <source>
        <dbReference type="SAM" id="Phobius"/>
    </source>
</evidence>